<protein>
    <submittedName>
        <fullName evidence="1">Uncharacterized protein</fullName>
    </submittedName>
</protein>
<dbReference type="EMBL" id="CM044705">
    <property type="protein sequence ID" value="KAI5663648.1"/>
    <property type="molecule type" value="Genomic_DNA"/>
</dbReference>
<evidence type="ECO:0000313" key="2">
    <source>
        <dbReference type="Proteomes" id="UP001060085"/>
    </source>
</evidence>
<comment type="caution">
    <text evidence="1">The sequence shown here is derived from an EMBL/GenBank/DDBJ whole genome shotgun (WGS) entry which is preliminary data.</text>
</comment>
<accession>A0ACC0AUP0</accession>
<organism evidence="1 2">
    <name type="scientific">Catharanthus roseus</name>
    <name type="common">Madagascar periwinkle</name>
    <name type="synonym">Vinca rosea</name>
    <dbReference type="NCBI Taxonomy" id="4058"/>
    <lineage>
        <taxon>Eukaryota</taxon>
        <taxon>Viridiplantae</taxon>
        <taxon>Streptophyta</taxon>
        <taxon>Embryophyta</taxon>
        <taxon>Tracheophyta</taxon>
        <taxon>Spermatophyta</taxon>
        <taxon>Magnoliopsida</taxon>
        <taxon>eudicotyledons</taxon>
        <taxon>Gunneridae</taxon>
        <taxon>Pentapetalae</taxon>
        <taxon>asterids</taxon>
        <taxon>lamiids</taxon>
        <taxon>Gentianales</taxon>
        <taxon>Apocynaceae</taxon>
        <taxon>Rauvolfioideae</taxon>
        <taxon>Vinceae</taxon>
        <taxon>Catharanthinae</taxon>
        <taxon>Catharanthus</taxon>
    </lineage>
</organism>
<name>A0ACC0AUP0_CATRO</name>
<reference evidence="2" key="1">
    <citation type="journal article" date="2023" name="Nat. Plants">
        <title>Single-cell RNA sequencing provides a high-resolution roadmap for understanding the multicellular compartmentation of specialized metabolism.</title>
        <authorList>
            <person name="Sun S."/>
            <person name="Shen X."/>
            <person name="Li Y."/>
            <person name="Li Y."/>
            <person name="Wang S."/>
            <person name="Li R."/>
            <person name="Zhang H."/>
            <person name="Shen G."/>
            <person name="Guo B."/>
            <person name="Wei J."/>
            <person name="Xu J."/>
            <person name="St-Pierre B."/>
            <person name="Chen S."/>
            <person name="Sun C."/>
        </authorList>
    </citation>
    <scope>NUCLEOTIDE SEQUENCE [LARGE SCALE GENOMIC DNA]</scope>
</reference>
<dbReference type="Proteomes" id="UP001060085">
    <property type="component" value="Linkage Group LG05"/>
</dbReference>
<evidence type="ECO:0000313" key="1">
    <source>
        <dbReference type="EMBL" id="KAI5663648.1"/>
    </source>
</evidence>
<keyword evidence="2" id="KW-1185">Reference proteome</keyword>
<proteinExistence type="predicted"/>
<gene>
    <name evidence="1" type="ORF">M9H77_22971</name>
</gene>
<sequence>MAPNMENGLLEVGCTIDAYTRLNMTPNMRNSPLKIMCLVFYTWLDIGAKFLDTKMTGLSGGKEGKIVTVSLYKGDKVMEENSVFGKYSDAELVAQLKVLALDPCNSKFSKNKIQPLWKQTISVRKAITLSDNDFPRRLFLIMEGPSMKLILYPSAYASAKHTISQKDVLSVSFTKQNKCAVLRVLSLLVLAFLCLTIFIHTSPSI</sequence>